<organism evidence="2 3">
    <name type="scientific">Paenibacillus odorifer</name>
    <dbReference type="NCBI Taxonomy" id="189426"/>
    <lineage>
        <taxon>Bacteria</taxon>
        <taxon>Bacillati</taxon>
        <taxon>Bacillota</taxon>
        <taxon>Bacilli</taxon>
        <taxon>Bacillales</taxon>
        <taxon>Paenibacillaceae</taxon>
        <taxon>Paenibacillus</taxon>
    </lineage>
</organism>
<feature type="signal peptide" evidence="1">
    <location>
        <begin position="1"/>
        <end position="23"/>
    </location>
</feature>
<evidence type="ECO:0008006" key="4">
    <source>
        <dbReference type="Google" id="ProtNLM"/>
    </source>
</evidence>
<keyword evidence="3" id="KW-1185">Reference proteome</keyword>
<evidence type="ECO:0000256" key="1">
    <source>
        <dbReference type="SAM" id="SignalP"/>
    </source>
</evidence>
<gene>
    <name evidence="2" type="ORF">BSO21_10815</name>
</gene>
<dbReference type="EMBL" id="MPVP01000050">
    <property type="protein sequence ID" value="OMD34649.1"/>
    <property type="molecule type" value="Genomic_DNA"/>
</dbReference>
<dbReference type="RefSeq" id="WP_076218658.1">
    <property type="nucleotide sequence ID" value="NZ_MPTJ01000018.1"/>
</dbReference>
<sequence>MKKLTTLLGFLLLLNTLIIPVSAQSPTQHVKDVVTKKYPNEKIISLKTVDLNNDKKNESIILTDSGNLFFLNSKDVLVLINTGVAYEEEDSEIKVLPASTKEKHVAIVVDTPPSTVVYVYRLENGTLVQKLHFIADIGVDFEKNGEIRQVWKKYRQNGGWDIVSGTFTWDTKTNKYKGSGKYILK</sequence>
<protein>
    <recommendedName>
        <fullName evidence="4">Copper amine oxidase-like N-terminal domain-containing protein</fullName>
    </recommendedName>
</protein>
<reference evidence="2 3" key="1">
    <citation type="submission" date="2016-11" db="EMBL/GenBank/DDBJ databases">
        <title>Paenibacillus species isolates.</title>
        <authorList>
            <person name="Beno S.M."/>
        </authorList>
    </citation>
    <scope>NUCLEOTIDE SEQUENCE [LARGE SCALE GENOMIC DNA]</scope>
    <source>
        <strain evidence="2 3">FSL H7-0433</strain>
    </source>
</reference>
<dbReference type="Proteomes" id="UP000187158">
    <property type="component" value="Unassembled WGS sequence"/>
</dbReference>
<feature type="chain" id="PRO_5045814956" description="Copper amine oxidase-like N-terminal domain-containing protein" evidence="1">
    <location>
        <begin position="24"/>
        <end position="185"/>
    </location>
</feature>
<accession>A0ABX3GQ80</accession>
<proteinExistence type="predicted"/>
<comment type="caution">
    <text evidence="2">The sequence shown here is derived from an EMBL/GenBank/DDBJ whole genome shotgun (WGS) entry which is preliminary data.</text>
</comment>
<keyword evidence="1" id="KW-0732">Signal</keyword>
<name>A0ABX3GQ80_9BACL</name>
<evidence type="ECO:0000313" key="2">
    <source>
        <dbReference type="EMBL" id="OMD34649.1"/>
    </source>
</evidence>
<evidence type="ECO:0000313" key="3">
    <source>
        <dbReference type="Proteomes" id="UP000187158"/>
    </source>
</evidence>